<evidence type="ECO:0000256" key="1">
    <source>
        <dbReference type="SAM" id="MobiDB-lite"/>
    </source>
</evidence>
<dbReference type="OrthoDB" id="694499at2759"/>
<name>A0A5J9W137_9POAL</name>
<accession>A0A5J9W137</accession>
<feature type="compositionally biased region" description="Low complexity" evidence="1">
    <location>
        <begin position="43"/>
        <end position="57"/>
    </location>
</feature>
<feature type="non-terminal residue" evidence="3">
    <location>
        <position position="1"/>
    </location>
</feature>
<gene>
    <name evidence="3" type="ORF">EJB05_15170</name>
</gene>
<organism evidence="3 4">
    <name type="scientific">Eragrostis curvula</name>
    <name type="common">weeping love grass</name>
    <dbReference type="NCBI Taxonomy" id="38414"/>
    <lineage>
        <taxon>Eukaryota</taxon>
        <taxon>Viridiplantae</taxon>
        <taxon>Streptophyta</taxon>
        <taxon>Embryophyta</taxon>
        <taxon>Tracheophyta</taxon>
        <taxon>Spermatophyta</taxon>
        <taxon>Magnoliopsida</taxon>
        <taxon>Liliopsida</taxon>
        <taxon>Poales</taxon>
        <taxon>Poaceae</taxon>
        <taxon>PACMAD clade</taxon>
        <taxon>Chloridoideae</taxon>
        <taxon>Eragrostideae</taxon>
        <taxon>Eragrostidinae</taxon>
        <taxon>Eragrostis</taxon>
    </lineage>
</organism>
<protein>
    <submittedName>
        <fullName evidence="3">Uncharacterized protein</fullName>
    </submittedName>
</protein>
<evidence type="ECO:0000313" key="4">
    <source>
        <dbReference type="Proteomes" id="UP000324897"/>
    </source>
</evidence>
<reference evidence="3 4" key="1">
    <citation type="journal article" date="2019" name="Sci. Rep.">
        <title>A high-quality genome of Eragrostis curvula grass provides insights into Poaceae evolution and supports new strategies to enhance forage quality.</title>
        <authorList>
            <person name="Carballo J."/>
            <person name="Santos B.A.C.M."/>
            <person name="Zappacosta D."/>
            <person name="Garbus I."/>
            <person name="Selva J.P."/>
            <person name="Gallo C.A."/>
            <person name="Diaz A."/>
            <person name="Albertini E."/>
            <person name="Caccamo M."/>
            <person name="Echenique V."/>
        </authorList>
    </citation>
    <scope>NUCLEOTIDE SEQUENCE [LARGE SCALE GENOMIC DNA]</scope>
    <source>
        <strain evidence="4">cv. Victoria</strain>
        <tissue evidence="3">Leaf</tissue>
    </source>
</reference>
<dbReference type="AlphaFoldDB" id="A0A5J9W137"/>
<feature type="non-terminal residue" evidence="3">
    <location>
        <position position="121"/>
    </location>
</feature>
<proteinExistence type="predicted"/>
<feature type="transmembrane region" description="Helical" evidence="2">
    <location>
        <begin position="17"/>
        <end position="34"/>
    </location>
</feature>
<feature type="transmembrane region" description="Helical" evidence="2">
    <location>
        <begin position="66"/>
        <end position="86"/>
    </location>
</feature>
<evidence type="ECO:0000313" key="3">
    <source>
        <dbReference type="EMBL" id="TVU41635.1"/>
    </source>
</evidence>
<dbReference type="Proteomes" id="UP000324897">
    <property type="component" value="Chromosome 4"/>
</dbReference>
<feature type="region of interest" description="Disordered" evidence="1">
    <location>
        <begin position="102"/>
        <end position="121"/>
    </location>
</feature>
<comment type="caution">
    <text evidence="3">The sequence shown here is derived from an EMBL/GenBank/DDBJ whole genome shotgun (WGS) entry which is preliminary data.</text>
</comment>
<dbReference type="EMBL" id="RWGY01000007">
    <property type="protein sequence ID" value="TVU41635.1"/>
    <property type="molecule type" value="Genomic_DNA"/>
</dbReference>
<keyword evidence="2" id="KW-0472">Membrane</keyword>
<keyword evidence="4" id="KW-1185">Reference proteome</keyword>
<dbReference type="Gramene" id="TVU41635">
    <property type="protein sequence ID" value="TVU41635"/>
    <property type="gene ID" value="EJB05_15170"/>
</dbReference>
<keyword evidence="2" id="KW-0812">Transmembrane</keyword>
<feature type="region of interest" description="Disordered" evidence="1">
    <location>
        <begin position="43"/>
        <end position="64"/>
    </location>
</feature>
<sequence length="121" mass="13564">MGLFGTSRCEMDYRRHFARFIFIGFSLFVIYTMYRSMMLLEASSPSRSPPSAADMASPPSPATQDAPHVCMIWTLAFGIVGCLVMFEHMFSWVRGCLTGSDRDLDESESIGEELSTSDLQQ</sequence>
<keyword evidence="2" id="KW-1133">Transmembrane helix</keyword>
<evidence type="ECO:0000256" key="2">
    <source>
        <dbReference type="SAM" id="Phobius"/>
    </source>
</evidence>